<keyword evidence="1" id="KW-0812">Transmembrane</keyword>
<reference evidence="2" key="1">
    <citation type="submission" date="2023-04" db="EMBL/GenBank/DDBJ databases">
        <title>Phytophthora lilii NBRC 32176.</title>
        <authorList>
            <person name="Ichikawa N."/>
            <person name="Sato H."/>
            <person name="Tonouchi N."/>
        </authorList>
    </citation>
    <scope>NUCLEOTIDE SEQUENCE</scope>
    <source>
        <strain evidence="2">NBRC 32176</strain>
    </source>
</reference>
<feature type="transmembrane region" description="Helical" evidence="1">
    <location>
        <begin position="60"/>
        <end position="82"/>
    </location>
</feature>
<gene>
    <name evidence="2" type="ORF">Plil01_001425200</name>
</gene>
<evidence type="ECO:0000256" key="1">
    <source>
        <dbReference type="SAM" id="Phobius"/>
    </source>
</evidence>
<feature type="transmembrane region" description="Helical" evidence="1">
    <location>
        <begin position="26"/>
        <end position="48"/>
    </location>
</feature>
<feature type="transmembrane region" description="Helical" evidence="1">
    <location>
        <begin position="88"/>
        <end position="108"/>
    </location>
</feature>
<proteinExistence type="predicted"/>
<keyword evidence="1" id="KW-1133">Transmembrane helix</keyword>
<accession>A0A9W7CHW7</accession>
<organism evidence="2 3">
    <name type="scientific">Phytophthora lilii</name>
    <dbReference type="NCBI Taxonomy" id="2077276"/>
    <lineage>
        <taxon>Eukaryota</taxon>
        <taxon>Sar</taxon>
        <taxon>Stramenopiles</taxon>
        <taxon>Oomycota</taxon>
        <taxon>Peronosporomycetes</taxon>
        <taxon>Peronosporales</taxon>
        <taxon>Peronosporaceae</taxon>
        <taxon>Phytophthora</taxon>
    </lineage>
</organism>
<keyword evidence="1" id="KW-0472">Membrane</keyword>
<evidence type="ECO:0000313" key="3">
    <source>
        <dbReference type="Proteomes" id="UP001165083"/>
    </source>
</evidence>
<comment type="caution">
    <text evidence="2">The sequence shown here is derived from an EMBL/GenBank/DDBJ whole genome shotgun (WGS) entry which is preliminary data.</text>
</comment>
<sequence>MVVVVLIQELIPLQDPAAGWSANYGFWIRATVLLAVGVRTLTVQATYFIDGVQISTARQFLLSVSVSIVMTAFSVTLASHVIFPIPFFVVSTAPVMGTVHLVLFRIIVGSHIMHHMVTKHSQLAQYSNFVNAQAFMALVYPAYEALFRATEGSVYQLLVIPLLPVIKLTMKNIVLRCTSHLEDMTPEAVIFTVDLFNGIYMATCMQSSSSAFTVTAITLTDQVQTLIMLYGLHQRTNTALARLHDTVGASGESDNLLTALCLLCHDRDKFEKQTQKGVRKRSSLPNVLPTNDRGLLEMLDTISVKPSSVNVRQHITSHSCQNPRRQQNSASSSIFGELSRGCCRTSSRLIHPNTFVLTHELDSLKQIESRLPA</sequence>
<evidence type="ECO:0000313" key="2">
    <source>
        <dbReference type="EMBL" id="GMF33457.1"/>
    </source>
</evidence>
<dbReference type="OrthoDB" id="121311at2759"/>
<dbReference type="EMBL" id="BSXW01001080">
    <property type="protein sequence ID" value="GMF33457.1"/>
    <property type="molecule type" value="Genomic_DNA"/>
</dbReference>
<name>A0A9W7CHW7_9STRA</name>
<protein>
    <submittedName>
        <fullName evidence="2">Unnamed protein product</fullName>
    </submittedName>
</protein>
<dbReference type="Proteomes" id="UP001165083">
    <property type="component" value="Unassembled WGS sequence"/>
</dbReference>
<keyword evidence="3" id="KW-1185">Reference proteome</keyword>
<dbReference type="AlphaFoldDB" id="A0A9W7CHW7"/>